<dbReference type="Proteomes" id="UP000708208">
    <property type="component" value="Unassembled WGS sequence"/>
</dbReference>
<keyword evidence="3" id="KW-1185">Reference proteome</keyword>
<evidence type="ECO:0000313" key="2">
    <source>
        <dbReference type="EMBL" id="CAG7631576.1"/>
    </source>
</evidence>
<feature type="compositionally biased region" description="Polar residues" evidence="1">
    <location>
        <begin position="11"/>
        <end position="20"/>
    </location>
</feature>
<feature type="region of interest" description="Disordered" evidence="1">
    <location>
        <begin position="1"/>
        <end position="23"/>
    </location>
</feature>
<reference evidence="2" key="1">
    <citation type="submission" date="2021-06" db="EMBL/GenBank/DDBJ databases">
        <authorList>
            <person name="Hodson N. C."/>
            <person name="Mongue J. A."/>
            <person name="Jaron S. K."/>
        </authorList>
    </citation>
    <scope>NUCLEOTIDE SEQUENCE</scope>
</reference>
<gene>
    <name evidence="2" type="ORF">AFUS01_LOCUS122</name>
</gene>
<dbReference type="EMBL" id="CAJVCH010000320">
    <property type="protein sequence ID" value="CAG7631576.1"/>
    <property type="molecule type" value="Genomic_DNA"/>
</dbReference>
<organism evidence="2 3">
    <name type="scientific">Allacma fusca</name>
    <dbReference type="NCBI Taxonomy" id="39272"/>
    <lineage>
        <taxon>Eukaryota</taxon>
        <taxon>Metazoa</taxon>
        <taxon>Ecdysozoa</taxon>
        <taxon>Arthropoda</taxon>
        <taxon>Hexapoda</taxon>
        <taxon>Collembola</taxon>
        <taxon>Symphypleona</taxon>
        <taxon>Sminthuridae</taxon>
        <taxon>Allacma</taxon>
    </lineage>
</organism>
<feature type="compositionally biased region" description="Basic and acidic residues" evidence="1">
    <location>
        <begin position="1"/>
        <end position="10"/>
    </location>
</feature>
<feature type="non-terminal residue" evidence="2">
    <location>
        <position position="42"/>
    </location>
</feature>
<dbReference type="AlphaFoldDB" id="A0A8J2NQH5"/>
<comment type="caution">
    <text evidence="2">The sequence shown here is derived from an EMBL/GenBank/DDBJ whole genome shotgun (WGS) entry which is preliminary data.</text>
</comment>
<sequence>MLSTHTEDFTLNKSDNTSNVFDPAESLGKMSMTGNLVLARDT</sequence>
<name>A0A8J2NQH5_9HEXA</name>
<accession>A0A8J2NQH5</accession>
<protein>
    <submittedName>
        <fullName evidence="2">Uncharacterized protein</fullName>
    </submittedName>
</protein>
<evidence type="ECO:0000313" key="3">
    <source>
        <dbReference type="Proteomes" id="UP000708208"/>
    </source>
</evidence>
<proteinExistence type="predicted"/>
<evidence type="ECO:0000256" key="1">
    <source>
        <dbReference type="SAM" id="MobiDB-lite"/>
    </source>
</evidence>